<sequence>MKNLLLPALLLAGGLGLTQQAAAQTTPVFKFWSLKANAQDSAALRSPSTMAASSVTLRKFVLSNGTAAAPPKPFSSLYGMAFAPSADGGGWSTGSGGTGSTLRRYYSVQVTATAPTGTTLRADSVVMNLTFLSTTSGTNVGVVYSKNGFTSPADSTEATGSARTPSGTIVGAANGTTLFNTFQVTPSIALPTAGAAPAPNNLRYAIPLNGATGVTIAPGQTLTVRIYVSCSSSSVGRYALLRNLALKSQQAALATRAGLATTSLAAYPNPVQNRLNVPHTAAGRDARVTVFSTTGARVASFSAQPGTTETAVDLSSLSRGLYLVEYADGGQRSSARITKE</sequence>
<keyword evidence="4" id="KW-1185">Reference proteome</keyword>
<protein>
    <submittedName>
        <fullName evidence="3">T9SS type A sorting domain-containing protein</fullName>
    </submittedName>
</protein>
<evidence type="ECO:0000256" key="1">
    <source>
        <dbReference type="SAM" id="SignalP"/>
    </source>
</evidence>
<proteinExistence type="predicted"/>
<dbReference type="RefSeq" id="WP_198075959.1">
    <property type="nucleotide sequence ID" value="NZ_JAEDAE010000006.1"/>
</dbReference>
<keyword evidence="1" id="KW-0732">Signal</keyword>
<evidence type="ECO:0000259" key="2">
    <source>
        <dbReference type="Pfam" id="PF18962"/>
    </source>
</evidence>
<dbReference type="NCBIfam" id="TIGR04183">
    <property type="entry name" value="Por_Secre_tail"/>
    <property type="match status" value="1"/>
</dbReference>
<name>A0ABS0Q902_9BACT</name>
<organism evidence="3 4">
    <name type="scientific">Hymenobacter negativus</name>
    <dbReference type="NCBI Taxonomy" id="2795026"/>
    <lineage>
        <taxon>Bacteria</taxon>
        <taxon>Pseudomonadati</taxon>
        <taxon>Bacteroidota</taxon>
        <taxon>Cytophagia</taxon>
        <taxon>Cytophagales</taxon>
        <taxon>Hymenobacteraceae</taxon>
        <taxon>Hymenobacter</taxon>
    </lineage>
</organism>
<gene>
    <name evidence="3" type="ORF">I7X13_13860</name>
</gene>
<dbReference type="InterPro" id="IPR026444">
    <property type="entry name" value="Secre_tail"/>
</dbReference>
<evidence type="ECO:0000313" key="3">
    <source>
        <dbReference type="EMBL" id="MBH8559145.1"/>
    </source>
</evidence>
<reference evidence="3 4" key="1">
    <citation type="submission" date="2020-12" db="EMBL/GenBank/DDBJ databases">
        <title>Hymenobacter sp.</title>
        <authorList>
            <person name="Kim M.K."/>
        </authorList>
    </citation>
    <scope>NUCLEOTIDE SEQUENCE [LARGE SCALE GENOMIC DNA]</scope>
    <source>
        <strain evidence="3 4">BT442</strain>
    </source>
</reference>
<dbReference type="Pfam" id="PF18962">
    <property type="entry name" value="Por_Secre_tail"/>
    <property type="match status" value="1"/>
</dbReference>
<dbReference type="EMBL" id="JAEDAE010000006">
    <property type="protein sequence ID" value="MBH8559145.1"/>
    <property type="molecule type" value="Genomic_DNA"/>
</dbReference>
<evidence type="ECO:0000313" key="4">
    <source>
        <dbReference type="Proteomes" id="UP000625631"/>
    </source>
</evidence>
<dbReference type="Proteomes" id="UP000625631">
    <property type="component" value="Unassembled WGS sequence"/>
</dbReference>
<comment type="caution">
    <text evidence="3">The sequence shown here is derived from an EMBL/GenBank/DDBJ whole genome shotgun (WGS) entry which is preliminary data.</text>
</comment>
<feature type="signal peptide" evidence="1">
    <location>
        <begin position="1"/>
        <end position="23"/>
    </location>
</feature>
<feature type="chain" id="PRO_5045129847" evidence="1">
    <location>
        <begin position="24"/>
        <end position="340"/>
    </location>
</feature>
<feature type="domain" description="Secretion system C-terminal sorting" evidence="2">
    <location>
        <begin position="267"/>
        <end position="334"/>
    </location>
</feature>
<accession>A0ABS0Q902</accession>